<keyword evidence="3" id="KW-1185">Reference proteome</keyword>
<sequence>MNTVEGAIVMSALTVVVGGLLAGFGTMATASATQSLARDVARAEAMGADGQALAHAKDPDAVVDISPTVHAGVNSVTVRVTAPAPLFDVHAEAVVVAEP</sequence>
<organism evidence="2 3">
    <name type="scientific">Corynebacterium falsenii</name>
    <dbReference type="NCBI Taxonomy" id="108486"/>
    <lineage>
        <taxon>Bacteria</taxon>
        <taxon>Bacillati</taxon>
        <taxon>Actinomycetota</taxon>
        <taxon>Actinomycetes</taxon>
        <taxon>Mycobacteriales</taxon>
        <taxon>Corynebacteriaceae</taxon>
        <taxon>Corynebacterium</taxon>
    </lineage>
</organism>
<feature type="transmembrane region" description="Helical" evidence="1">
    <location>
        <begin position="6"/>
        <end position="28"/>
    </location>
</feature>
<dbReference type="AlphaFoldDB" id="A0A418Q9L4"/>
<dbReference type="EMBL" id="QXJK01000002">
    <property type="protein sequence ID" value="RIX36301.1"/>
    <property type="molecule type" value="Genomic_DNA"/>
</dbReference>
<protein>
    <recommendedName>
        <fullName evidence="4">TadE-like protein</fullName>
    </recommendedName>
</protein>
<name>A0A418Q9L4_9CORY</name>
<keyword evidence="1" id="KW-0472">Membrane</keyword>
<dbReference type="STRING" id="1451189.CFAL_11015"/>
<evidence type="ECO:0000256" key="1">
    <source>
        <dbReference type="SAM" id="Phobius"/>
    </source>
</evidence>
<comment type="caution">
    <text evidence="2">The sequence shown here is derived from an EMBL/GenBank/DDBJ whole genome shotgun (WGS) entry which is preliminary data.</text>
</comment>
<gene>
    <name evidence="2" type="ORF">D3M95_03335</name>
</gene>
<evidence type="ECO:0000313" key="3">
    <source>
        <dbReference type="Proteomes" id="UP000285278"/>
    </source>
</evidence>
<keyword evidence="1" id="KW-1133">Transmembrane helix</keyword>
<evidence type="ECO:0008006" key="4">
    <source>
        <dbReference type="Google" id="ProtNLM"/>
    </source>
</evidence>
<proteinExistence type="predicted"/>
<keyword evidence="1" id="KW-0812">Transmembrane</keyword>
<dbReference type="Proteomes" id="UP000285278">
    <property type="component" value="Unassembled WGS sequence"/>
</dbReference>
<evidence type="ECO:0000313" key="2">
    <source>
        <dbReference type="EMBL" id="RIX36301.1"/>
    </source>
</evidence>
<dbReference type="OrthoDB" id="4422011at2"/>
<reference evidence="2 3" key="1">
    <citation type="submission" date="2018-09" db="EMBL/GenBank/DDBJ databases">
        <title>Optimization and identification of Corynebacterium falsenii FN1-14 from fish paste.</title>
        <authorList>
            <person name="Daroonpunt R."/>
            <person name="Tanasupawat S."/>
        </authorList>
    </citation>
    <scope>NUCLEOTIDE SEQUENCE [LARGE SCALE GENOMIC DNA]</scope>
    <source>
        <strain evidence="2 3">FN1-14</strain>
    </source>
</reference>
<dbReference type="RefSeq" id="WP_025403731.1">
    <property type="nucleotide sequence ID" value="NZ_CBCRUA010000002.1"/>
</dbReference>
<accession>A0A418Q9L4</accession>